<keyword evidence="9 11" id="KW-0472">Membrane</keyword>
<dbReference type="PANTHER" id="PTHR43744:SF8">
    <property type="entry name" value="SN-GLYCEROL-3-PHOSPHATE TRANSPORT SYSTEM PERMEASE PROTEIN UGPE"/>
    <property type="match status" value="1"/>
</dbReference>
<keyword evidence="15" id="KW-1185">Reference proteome</keyword>
<evidence type="ECO:0000313" key="14">
    <source>
        <dbReference type="EMBL" id="PKR89315.1"/>
    </source>
</evidence>
<evidence type="ECO:0000256" key="7">
    <source>
        <dbReference type="ARBA" id="ARBA00022692"/>
    </source>
</evidence>
<keyword evidence="12" id="KW-0997">Cell inner membrane</keyword>
<gene>
    <name evidence="12" type="primary">ugpE</name>
    <name evidence="14" type="ORF">CXZ10_10375</name>
</gene>
<dbReference type="GO" id="GO:0005886">
    <property type="term" value="C:plasma membrane"/>
    <property type="evidence" value="ECO:0007669"/>
    <property type="project" value="UniProtKB-SubCell"/>
</dbReference>
<evidence type="ECO:0000256" key="9">
    <source>
        <dbReference type="ARBA" id="ARBA00023136"/>
    </source>
</evidence>
<dbReference type="CDD" id="cd06261">
    <property type="entry name" value="TM_PBP2"/>
    <property type="match status" value="1"/>
</dbReference>
<dbReference type="SUPFAM" id="SSF161098">
    <property type="entry name" value="MetI-like"/>
    <property type="match status" value="1"/>
</dbReference>
<feature type="transmembrane region" description="Helical" evidence="11">
    <location>
        <begin position="111"/>
        <end position="132"/>
    </location>
</feature>
<evidence type="ECO:0000256" key="5">
    <source>
        <dbReference type="ARBA" id="ARBA00022448"/>
    </source>
</evidence>
<evidence type="ECO:0000256" key="10">
    <source>
        <dbReference type="ARBA" id="ARBA00037054"/>
    </source>
</evidence>
<dbReference type="PROSITE" id="PS50928">
    <property type="entry name" value="ABC_TM1"/>
    <property type="match status" value="1"/>
</dbReference>
<feature type="transmembrane region" description="Helical" evidence="11">
    <location>
        <begin position="186"/>
        <end position="208"/>
    </location>
</feature>
<dbReference type="InterPro" id="IPR035906">
    <property type="entry name" value="MetI-like_sf"/>
</dbReference>
<feature type="transmembrane region" description="Helical" evidence="11">
    <location>
        <begin position="144"/>
        <end position="165"/>
    </location>
</feature>
<dbReference type="Pfam" id="PF00528">
    <property type="entry name" value="BPD_transp_1"/>
    <property type="match status" value="1"/>
</dbReference>
<feature type="transmembrane region" description="Helical" evidence="11">
    <location>
        <begin position="246"/>
        <end position="267"/>
    </location>
</feature>
<dbReference type="AlphaFoldDB" id="A0A1I4VSZ0"/>
<reference evidence="14 15" key="1">
    <citation type="submission" date="2017-12" db="EMBL/GenBank/DDBJ databases">
        <title>Anaerobic carbon monoxide metabolism by Pleomorphomonas carboxyditropha sp. nov., a new mesophilic hydrogenogenic carboxidotroph.</title>
        <authorList>
            <person name="Esquivel-Elizondo S."/>
            <person name="Krajmalnik-Brown R."/>
        </authorList>
    </citation>
    <scope>NUCLEOTIDE SEQUENCE [LARGE SCALE GENOMIC DNA]</scope>
    <source>
        <strain evidence="14 15">R5-392</strain>
    </source>
</reference>
<dbReference type="OrthoDB" id="9815445at2"/>
<feature type="transmembrane region" description="Helical" evidence="11">
    <location>
        <begin position="16"/>
        <end position="37"/>
    </location>
</feature>
<feature type="domain" description="ABC transmembrane type-1" evidence="13">
    <location>
        <begin position="76"/>
        <end position="267"/>
    </location>
</feature>
<evidence type="ECO:0000313" key="15">
    <source>
        <dbReference type="Proteomes" id="UP000233491"/>
    </source>
</evidence>
<comment type="subunit">
    <text evidence="3 12">The complex is composed of two ATP-binding proteins (UgpC), two transmembrane proteins (UgpA and UgpE) and a solute-binding protein (UgpB).</text>
</comment>
<evidence type="ECO:0000256" key="3">
    <source>
        <dbReference type="ARBA" id="ARBA00011557"/>
    </source>
</evidence>
<keyword evidence="8 11" id="KW-1133">Transmembrane helix</keyword>
<comment type="caution">
    <text evidence="14">The sequence shown here is derived from an EMBL/GenBank/DDBJ whole genome shotgun (WGS) entry which is preliminary data.</text>
</comment>
<keyword evidence="5 11" id="KW-0813">Transport</keyword>
<dbReference type="EMBL" id="PJNW01000006">
    <property type="protein sequence ID" value="PKR89315.1"/>
    <property type="molecule type" value="Genomic_DNA"/>
</dbReference>
<dbReference type="PANTHER" id="PTHR43744">
    <property type="entry name" value="ABC TRANSPORTER PERMEASE PROTEIN MG189-RELATED-RELATED"/>
    <property type="match status" value="1"/>
</dbReference>
<evidence type="ECO:0000259" key="13">
    <source>
        <dbReference type="PROSITE" id="PS50928"/>
    </source>
</evidence>
<organism evidence="14 15">
    <name type="scientific">Pleomorphomonas diazotrophica</name>
    <dbReference type="NCBI Taxonomy" id="1166257"/>
    <lineage>
        <taxon>Bacteria</taxon>
        <taxon>Pseudomonadati</taxon>
        <taxon>Pseudomonadota</taxon>
        <taxon>Alphaproteobacteria</taxon>
        <taxon>Hyphomicrobiales</taxon>
        <taxon>Pleomorphomonadaceae</taxon>
        <taxon>Pleomorphomonas</taxon>
    </lineage>
</organism>
<feature type="transmembrane region" description="Helical" evidence="11">
    <location>
        <begin position="75"/>
        <end position="99"/>
    </location>
</feature>
<sequence length="281" mass="30947">MAASEHIVGRGIGNKLILFSVILVAIMWMLPIAWTLLLSFKPNSELMISTASAFHPPYTIKNYTDIFQSSGVFRWLWNSAVVSIGVTVGILVLSSLAGYGFARAEFKGRDIIFVLVLLGLAVPEQAVIIARHQMFSDLKMHNTYPAIILPGLSSAFGVFLMTQYFKAIPKDIDEAAMLDNASRFKIFWKVLLPLTIPAQATLGIFSFLGAWNDYLWPLISATKPEMFTITVGMASTQTNFAQSEGLGFLMAQAIFAGLPVFIVYLFFQKYIVRAVAGAAIN</sequence>
<comment type="similarity">
    <text evidence="2 11">Belongs to the binding-protein-dependent transport system permease family.</text>
</comment>
<protein>
    <recommendedName>
        <fullName evidence="4 12">sn-glycerol-3-phosphate transport system permease protein UgpE</fullName>
    </recommendedName>
</protein>
<keyword evidence="7 11" id="KW-0812">Transmembrane</keyword>
<dbReference type="Gene3D" id="1.10.3720.10">
    <property type="entry name" value="MetI-like"/>
    <property type="match status" value="1"/>
</dbReference>
<dbReference type="InterPro" id="IPR000515">
    <property type="entry name" value="MetI-like"/>
</dbReference>
<comment type="subcellular location">
    <subcellularLocation>
        <location evidence="12">Cell inner membrane</location>
        <topology evidence="12">Multi-pass membrane protein</topology>
    </subcellularLocation>
    <subcellularLocation>
        <location evidence="1 11">Cell membrane</location>
        <topology evidence="1 11">Multi-pass membrane protein</topology>
    </subcellularLocation>
</comment>
<evidence type="ECO:0000256" key="4">
    <source>
        <dbReference type="ARBA" id="ARBA00020515"/>
    </source>
</evidence>
<comment type="function">
    <text evidence="10 12">Part of the ABC transporter complex UgpBAEC involved in sn-glycerol-3-phosphate (G3P) import. Probably responsible for the translocation of the substrate across the membrane.</text>
</comment>
<evidence type="ECO:0000256" key="12">
    <source>
        <dbReference type="RuleBase" id="RU363056"/>
    </source>
</evidence>
<accession>A0A1I4VSZ0</accession>
<evidence type="ECO:0000256" key="11">
    <source>
        <dbReference type="RuleBase" id="RU363032"/>
    </source>
</evidence>
<evidence type="ECO:0000256" key="2">
    <source>
        <dbReference type="ARBA" id="ARBA00009306"/>
    </source>
</evidence>
<evidence type="ECO:0000256" key="8">
    <source>
        <dbReference type="ARBA" id="ARBA00022989"/>
    </source>
</evidence>
<name>A0A1I4VSZ0_9HYPH</name>
<dbReference type="GO" id="GO:0055085">
    <property type="term" value="P:transmembrane transport"/>
    <property type="evidence" value="ECO:0007669"/>
    <property type="project" value="InterPro"/>
</dbReference>
<dbReference type="Proteomes" id="UP000233491">
    <property type="component" value="Unassembled WGS sequence"/>
</dbReference>
<evidence type="ECO:0000256" key="6">
    <source>
        <dbReference type="ARBA" id="ARBA00022475"/>
    </source>
</evidence>
<keyword evidence="6 12" id="KW-1003">Cell membrane</keyword>
<evidence type="ECO:0000256" key="1">
    <source>
        <dbReference type="ARBA" id="ARBA00004651"/>
    </source>
</evidence>
<dbReference type="RefSeq" id="WP_101289092.1">
    <property type="nucleotide sequence ID" value="NZ_FOUQ01000013.1"/>
</dbReference>
<proteinExistence type="inferred from homology"/>